<dbReference type="OrthoDB" id="5598852at2759"/>
<accession>A0A8T9C166</accession>
<dbReference type="Proteomes" id="UP000469558">
    <property type="component" value="Unassembled WGS sequence"/>
</dbReference>
<comment type="caution">
    <text evidence="2">The sequence shown here is derived from an EMBL/GenBank/DDBJ whole genome shotgun (WGS) entry which is preliminary data.</text>
</comment>
<dbReference type="InterPro" id="IPR002575">
    <property type="entry name" value="Aminoglycoside_PTrfase"/>
</dbReference>
<dbReference type="SUPFAM" id="SSF56112">
    <property type="entry name" value="Protein kinase-like (PK-like)"/>
    <property type="match status" value="1"/>
</dbReference>
<dbReference type="Pfam" id="PF01636">
    <property type="entry name" value="APH"/>
    <property type="match status" value="1"/>
</dbReference>
<feature type="domain" description="Aminoglycoside phosphotransferase" evidence="1">
    <location>
        <begin position="154"/>
        <end position="219"/>
    </location>
</feature>
<dbReference type="AlphaFoldDB" id="A0A8T9C166"/>
<name>A0A8T9C166_9HELO</name>
<keyword evidence="3" id="KW-1185">Reference proteome</keyword>
<evidence type="ECO:0000259" key="1">
    <source>
        <dbReference type="Pfam" id="PF01636"/>
    </source>
</evidence>
<evidence type="ECO:0000313" key="3">
    <source>
        <dbReference type="Proteomes" id="UP000469558"/>
    </source>
</evidence>
<proteinExistence type="predicted"/>
<gene>
    <name evidence="2" type="ORF">LSUE1_G008670</name>
</gene>
<sequence length="331" mass="36621">MSDSQFPTTLNNAEKQINKAKELAAKHLGIQAKSAQLTSTQGCFSKTVKVSLQDGQSVIIQFRIEALDTEPFIRARNLLGNTVPIIEAIDDPELVEAGVLPFYMTLIPGKPWLEYEDGWNDTQRSTCAKSLGRLFARCFVEGNTGDVVDSVILPNLHKLRALALERDDVKQFSLFIGKLIEDAPALKALPLFLGHLDMNEMNVLVGEDAEITGVIDWELSPPPQPFGVACYCIQFLAGEIIDKVFCERPAFEAIDRGFWGGLVENTPKEIRAVLEANWEAIQTSVMIGTLFKVMSIEGDKVFVSKITLKALPQLMRYRIPALRGSSTAYSS</sequence>
<protein>
    <recommendedName>
        <fullName evidence="1">Aminoglycoside phosphotransferase domain-containing protein</fullName>
    </recommendedName>
</protein>
<dbReference type="InterPro" id="IPR011009">
    <property type="entry name" value="Kinase-like_dom_sf"/>
</dbReference>
<reference evidence="2 3" key="1">
    <citation type="submission" date="2018-05" db="EMBL/GenBank/DDBJ databases">
        <title>Genome sequencing and assembly of the regulated plant pathogen Lachnellula willkommii and related sister species for the development of diagnostic species identification markers.</title>
        <authorList>
            <person name="Giroux E."/>
            <person name="Bilodeau G."/>
        </authorList>
    </citation>
    <scope>NUCLEOTIDE SEQUENCE [LARGE SCALE GENOMIC DNA]</scope>
    <source>
        <strain evidence="2 3">CBS 268.59</strain>
    </source>
</reference>
<evidence type="ECO:0000313" key="2">
    <source>
        <dbReference type="EMBL" id="TVY75682.1"/>
    </source>
</evidence>
<dbReference type="EMBL" id="QGMK01000980">
    <property type="protein sequence ID" value="TVY75682.1"/>
    <property type="molecule type" value="Genomic_DNA"/>
</dbReference>
<organism evidence="2 3">
    <name type="scientific">Lachnellula suecica</name>
    <dbReference type="NCBI Taxonomy" id="602035"/>
    <lineage>
        <taxon>Eukaryota</taxon>
        <taxon>Fungi</taxon>
        <taxon>Dikarya</taxon>
        <taxon>Ascomycota</taxon>
        <taxon>Pezizomycotina</taxon>
        <taxon>Leotiomycetes</taxon>
        <taxon>Helotiales</taxon>
        <taxon>Lachnaceae</taxon>
        <taxon>Lachnellula</taxon>
    </lineage>
</organism>